<gene>
    <name evidence="1" type="ORF">E5288_WYG018901</name>
</gene>
<evidence type="ECO:0000313" key="2">
    <source>
        <dbReference type="Proteomes" id="UP000322234"/>
    </source>
</evidence>
<keyword evidence="2" id="KW-1185">Reference proteome</keyword>
<evidence type="ECO:0000313" key="1">
    <source>
        <dbReference type="EMBL" id="MXQ93599.1"/>
    </source>
</evidence>
<proteinExistence type="predicted"/>
<accession>A0A6B0RU43</accession>
<reference evidence="1" key="1">
    <citation type="submission" date="2019-10" db="EMBL/GenBank/DDBJ databases">
        <title>The sequence and de novo assembly of the wild yak genome.</title>
        <authorList>
            <person name="Liu Y."/>
        </authorList>
    </citation>
    <scope>NUCLEOTIDE SEQUENCE [LARGE SCALE GENOMIC DNA]</scope>
    <source>
        <strain evidence="1">WY2019</strain>
    </source>
</reference>
<protein>
    <submittedName>
        <fullName evidence="1">Uncharacterized protein</fullName>
    </submittedName>
</protein>
<comment type="caution">
    <text evidence="1">The sequence shown here is derived from an EMBL/GenBank/DDBJ whole genome shotgun (WGS) entry which is preliminary data.</text>
</comment>
<sequence>MFALELLFLQKMLLENHTGDLPTSGPGGNRHPKILLDEHQKLDQRNLPGVPVEGSFDVEMLLNNLSPDAHTRAVCSVCPEASHVHDIDFLSSEASTSFPLSPDTSVAIALSPEALIAFPLASEVAISFPWTF</sequence>
<dbReference type="EMBL" id="VBQZ03000095">
    <property type="protein sequence ID" value="MXQ93599.1"/>
    <property type="molecule type" value="Genomic_DNA"/>
</dbReference>
<dbReference type="Proteomes" id="UP000322234">
    <property type="component" value="Unassembled WGS sequence"/>
</dbReference>
<organism evidence="1 2">
    <name type="scientific">Bos mutus</name>
    <name type="common">wild yak</name>
    <dbReference type="NCBI Taxonomy" id="72004"/>
    <lineage>
        <taxon>Eukaryota</taxon>
        <taxon>Metazoa</taxon>
        <taxon>Chordata</taxon>
        <taxon>Craniata</taxon>
        <taxon>Vertebrata</taxon>
        <taxon>Euteleostomi</taxon>
        <taxon>Mammalia</taxon>
        <taxon>Eutheria</taxon>
        <taxon>Laurasiatheria</taxon>
        <taxon>Artiodactyla</taxon>
        <taxon>Ruminantia</taxon>
        <taxon>Pecora</taxon>
        <taxon>Bovidae</taxon>
        <taxon>Bovinae</taxon>
        <taxon>Bos</taxon>
    </lineage>
</organism>
<name>A0A6B0RU43_9CETA</name>
<dbReference type="AlphaFoldDB" id="A0A6B0RU43"/>